<feature type="region of interest" description="Disordered" evidence="1">
    <location>
        <begin position="252"/>
        <end position="345"/>
    </location>
</feature>
<feature type="compositionally biased region" description="Low complexity" evidence="1">
    <location>
        <begin position="286"/>
        <end position="295"/>
    </location>
</feature>
<dbReference type="WBParaSite" id="PTRK_0001161500.1">
    <property type="protein sequence ID" value="PTRK_0001161500.1"/>
    <property type="gene ID" value="PTRK_0001161500"/>
</dbReference>
<proteinExistence type="predicted"/>
<feature type="compositionally biased region" description="Low complexity" evidence="1">
    <location>
        <begin position="252"/>
        <end position="270"/>
    </location>
</feature>
<dbReference type="AlphaFoldDB" id="A0A0N4ZSY3"/>
<name>A0A0N4ZSY3_PARTI</name>
<organism evidence="2 3">
    <name type="scientific">Parastrongyloides trichosuri</name>
    <name type="common">Possum-specific nematode worm</name>
    <dbReference type="NCBI Taxonomy" id="131310"/>
    <lineage>
        <taxon>Eukaryota</taxon>
        <taxon>Metazoa</taxon>
        <taxon>Ecdysozoa</taxon>
        <taxon>Nematoda</taxon>
        <taxon>Chromadorea</taxon>
        <taxon>Rhabditida</taxon>
        <taxon>Tylenchina</taxon>
        <taxon>Panagrolaimomorpha</taxon>
        <taxon>Strongyloidoidea</taxon>
        <taxon>Strongyloididae</taxon>
        <taxon>Parastrongyloides</taxon>
    </lineage>
</organism>
<evidence type="ECO:0000256" key="1">
    <source>
        <dbReference type="SAM" id="MobiDB-lite"/>
    </source>
</evidence>
<reference evidence="3" key="1">
    <citation type="submission" date="2017-02" db="UniProtKB">
        <authorList>
            <consortium name="WormBaseParasite"/>
        </authorList>
    </citation>
    <scope>IDENTIFICATION</scope>
</reference>
<dbReference type="Proteomes" id="UP000038045">
    <property type="component" value="Unplaced"/>
</dbReference>
<evidence type="ECO:0000313" key="3">
    <source>
        <dbReference type="WBParaSite" id="PTRK_0001161500.1"/>
    </source>
</evidence>
<feature type="compositionally biased region" description="Polar residues" evidence="1">
    <location>
        <begin position="299"/>
        <end position="311"/>
    </location>
</feature>
<evidence type="ECO:0000313" key="2">
    <source>
        <dbReference type="Proteomes" id="UP000038045"/>
    </source>
</evidence>
<feature type="compositionally biased region" description="Low complexity" evidence="1">
    <location>
        <begin position="313"/>
        <end position="345"/>
    </location>
</feature>
<keyword evidence="2" id="KW-1185">Reference proteome</keyword>
<protein>
    <submittedName>
        <fullName evidence="3">Uncharacterized protein</fullName>
    </submittedName>
</protein>
<accession>A0A0N4ZSY3</accession>
<sequence length="345" mass="39406">MERDEALKLIHHHYRLLTQIKPKIDTTPPTSYYASPKSIHYVPFALRKSISLGDLKRNSKLSNGKKLNTNNKTGKDALENFVLTNNIPKTTVEYQLNSFNINARRSYLEKEAQSYSSRKKYLKDLEKILNENFSEMSEKDKYGKEIFKKGSSENQSIENNKDRQRQVEKIKIGRERYEKFKDKCLESILEKNVFSDRIIKESIYEEMDKNIGKISMKDMESVFLELCEELGIPTNGPMNVEDEKILYFSEKPPSSSSMYSTLSKSTSSSSNKKHSRHKKYSESSKSENSSISSYRNDSELSSVTSESQHTENNSKTSLTLSNSSSLSSSSSTNSFYSSISSSSSN</sequence>